<sequence length="391" mass="44807">MIPTVLKGISMDELKAECLVQLLSMSNASIFAIIEGKKCYSSTNDLTVKEYSIIADKSSTTNVSEKRSISGDPHSPLKKVKHERDNQTIKQDEPKKYENNFNSNSDETTTLKRKRKDKKHKTGKKRKKSGGNEEKDNDENKGKSLLELLELEMRAKAIRSLLKQEEEEELKKNKIQKEECDCHKVTPSSSKSGKESSRLNEKTKSNLKNDITNISKKNGNKIITASNLQYVPNTKLKTETEKQSQQNIKEVWEKSLSTDITNISEVKIKRENYDWSAEEEKLIYEDDDYDSDDRLENETNKVEEKSEENSRSSWAERWLQSKDVKRVVATSKMLTVVRNKMKNSFRSGMKQTATQLPSTQPEIEGSVKEYDTLIQMHEAVMESGQTSMNNT</sequence>
<feature type="compositionally biased region" description="Basic and acidic residues" evidence="1">
    <location>
        <begin position="292"/>
        <end position="310"/>
    </location>
</feature>
<dbReference type="VEuPathDB" id="VectorBase:RPRC006348"/>
<dbReference type="EnsemblMetazoa" id="RPRC006348-RA">
    <property type="protein sequence ID" value="RPRC006348-PA"/>
    <property type="gene ID" value="RPRC006348"/>
</dbReference>
<feature type="region of interest" description="Disordered" evidence="1">
    <location>
        <begin position="165"/>
        <end position="212"/>
    </location>
</feature>
<dbReference type="Proteomes" id="UP000015103">
    <property type="component" value="Unassembled WGS sequence"/>
</dbReference>
<dbReference type="Pfam" id="PF15335">
    <property type="entry name" value="CAAP1"/>
    <property type="match status" value="1"/>
</dbReference>
<feature type="region of interest" description="Disordered" evidence="1">
    <location>
        <begin position="286"/>
        <end position="312"/>
    </location>
</feature>
<dbReference type="HOGENOM" id="CLU_706604_0_0_1"/>
<name>T1HQM8_RHOPR</name>
<feature type="region of interest" description="Disordered" evidence="1">
    <location>
        <begin position="59"/>
        <end position="141"/>
    </location>
</feature>
<accession>T1HQM8</accession>
<feature type="compositionally biased region" description="Basic and acidic residues" evidence="1">
    <location>
        <begin position="169"/>
        <end position="184"/>
    </location>
</feature>
<feature type="compositionally biased region" description="Basic and acidic residues" evidence="1">
    <location>
        <begin position="82"/>
        <end position="98"/>
    </location>
</feature>
<evidence type="ECO:0000313" key="2">
    <source>
        <dbReference type="EnsemblMetazoa" id="RPRC006348-PA"/>
    </source>
</evidence>
<dbReference type="GO" id="GO:0042981">
    <property type="term" value="P:regulation of apoptotic process"/>
    <property type="evidence" value="ECO:0007669"/>
    <property type="project" value="InterPro"/>
</dbReference>
<dbReference type="EMBL" id="ACPB03003000">
    <property type="status" value="NOT_ANNOTATED_CDS"/>
    <property type="molecule type" value="Genomic_DNA"/>
</dbReference>
<feature type="compositionally biased region" description="Basic and acidic residues" evidence="1">
    <location>
        <begin position="192"/>
        <end position="204"/>
    </location>
</feature>
<evidence type="ECO:0000313" key="3">
    <source>
        <dbReference type="Proteomes" id="UP000015103"/>
    </source>
</evidence>
<keyword evidence="3" id="KW-1185">Reference proteome</keyword>
<evidence type="ECO:0000256" key="1">
    <source>
        <dbReference type="SAM" id="MobiDB-lite"/>
    </source>
</evidence>
<dbReference type="InterPro" id="IPR038991">
    <property type="entry name" value="CAAP1"/>
</dbReference>
<feature type="compositionally biased region" description="Basic residues" evidence="1">
    <location>
        <begin position="111"/>
        <end position="129"/>
    </location>
</feature>
<protein>
    <submittedName>
        <fullName evidence="2">Uncharacterized protein</fullName>
    </submittedName>
</protein>
<dbReference type="eggNOG" id="ENOG502RN9N">
    <property type="taxonomic scope" value="Eukaryota"/>
</dbReference>
<feature type="compositionally biased region" description="Basic and acidic residues" evidence="1">
    <location>
        <begin position="130"/>
        <end position="141"/>
    </location>
</feature>
<organism evidence="2 3">
    <name type="scientific">Rhodnius prolixus</name>
    <name type="common">Triatomid bug</name>
    <dbReference type="NCBI Taxonomy" id="13249"/>
    <lineage>
        <taxon>Eukaryota</taxon>
        <taxon>Metazoa</taxon>
        <taxon>Ecdysozoa</taxon>
        <taxon>Arthropoda</taxon>
        <taxon>Hexapoda</taxon>
        <taxon>Insecta</taxon>
        <taxon>Pterygota</taxon>
        <taxon>Neoptera</taxon>
        <taxon>Paraneoptera</taxon>
        <taxon>Hemiptera</taxon>
        <taxon>Heteroptera</taxon>
        <taxon>Panheteroptera</taxon>
        <taxon>Cimicomorpha</taxon>
        <taxon>Reduviidae</taxon>
        <taxon>Triatominae</taxon>
        <taxon>Rhodnius</taxon>
    </lineage>
</organism>
<reference evidence="2" key="1">
    <citation type="submission" date="2015-05" db="UniProtKB">
        <authorList>
            <consortium name="EnsemblMetazoa"/>
        </authorList>
    </citation>
    <scope>IDENTIFICATION</scope>
</reference>
<dbReference type="AlphaFoldDB" id="T1HQM8"/>
<proteinExistence type="predicted"/>
<dbReference type="InParanoid" id="T1HQM8"/>